<dbReference type="SUPFAM" id="SSF56801">
    <property type="entry name" value="Acetyl-CoA synthetase-like"/>
    <property type="match status" value="1"/>
</dbReference>
<keyword evidence="4" id="KW-0443">Lipid metabolism</keyword>
<dbReference type="Gene3D" id="3.40.50.12780">
    <property type="entry name" value="N-terminal domain of ligase-like"/>
    <property type="match status" value="1"/>
</dbReference>
<evidence type="ECO:0000256" key="4">
    <source>
        <dbReference type="ARBA" id="ARBA00023098"/>
    </source>
</evidence>
<dbReference type="PANTHER" id="PTHR43859">
    <property type="entry name" value="ACYL-ACTIVATING ENZYME"/>
    <property type="match status" value="1"/>
</dbReference>
<dbReference type="InterPro" id="IPR042099">
    <property type="entry name" value="ANL_N_sf"/>
</dbReference>
<comment type="similarity">
    <text evidence="1">Belongs to the ATP-dependent AMP-binding enzyme family.</text>
</comment>
<dbReference type="STRING" id="1077348.A0A2G8RSC6"/>
<dbReference type="PROSITE" id="PS00455">
    <property type="entry name" value="AMP_BINDING"/>
    <property type="match status" value="1"/>
</dbReference>
<sequence length="599" mass="66068">MPNVQLAEAFYMANEALKSFSPTPASIPPPSVNYRLRLPDDTPVHHHALNPLAFLLRAAQIYPNKLAIVHSDVKHPVIYSYAVWAQRVQNFSYGLLNAGISPGDRIAFIAPNIPAIAEAYQGILGARAILCAINTRLTHGEVAYILEHSGAKLIFVDHESTHLVKDAKVPVIVIHDTGRQDDPYEQFLTAGRKFSNERGWPGLEWERNEDAACALNYTSGTTGRPKGVLTTLRGSYLAAVANAYETGMNRESTYLWILPMFHASGWTFPWAITFAAAAQVCLRSVSYPHIWHHLINSGVTHYCGAPTVQIGLINAPLARRLEKPVNAIIAGSAPTAHLIGELEKRNIKPVHVYGMTKRLTVNLTYFALYVRSETYGPSTVCYQQPGWAALPLEERARLLARQGLTYATAEEVRVVFPPEEGEGADAPLRDVPKDGKTMGEIVFRGNIVMKEYFRDPGATAKAFRGGYFSSGDLAVWHPDGYIGIMDRSKDIIISGGENASSLAIEQELATHPDVLEASVVARSHPKWGERAMAFVILHPQKADKWAGKHAEFEKDLKTHARKKLPGFACPEWVAVVPELPKTSTGKIQKVELRKLVAKL</sequence>
<comment type="caution">
    <text evidence="7">The sequence shown here is derived from an EMBL/GenBank/DDBJ whole genome shotgun (WGS) entry which is preliminary data.</text>
</comment>
<evidence type="ECO:0000313" key="7">
    <source>
        <dbReference type="EMBL" id="PIL24412.1"/>
    </source>
</evidence>
<keyword evidence="8" id="KW-1185">Reference proteome</keyword>
<evidence type="ECO:0000313" key="8">
    <source>
        <dbReference type="Proteomes" id="UP000230002"/>
    </source>
</evidence>
<dbReference type="PANTHER" id="PTHR43859:SF4">
    <property type="entry name" value="BUTANOATE--COA LIGASE AAE1-RELATED"/>
    <property type="match status" value="1"/>
</dbReference>
<dbReference type="Proteomes" id="UP000230002">
    <property type="component" value="Unassembled WGS sequence"/>
</dbReference>
<feature type="domain" description="AMP-dependent synthetase/ligase" evidence="5">
    <location>
        <begin position="57"/>
        <end position="453"/>
    </location>
</feature>
<dbReference type="InterPro" id="IPR025110">
    <property type="entry name" value="AMP-bd_C"/>
</dbReference>
<dbReference type="OrthoDB" id="10253115at2759"/>
<dbReference type="Gene3D" id="3.30.300.30">
    <property type="match status" value="1"/>
</dbReference>
<keyword evidence="3" id="KW-0276">Fatty acid metabolism</keyword>
<feature type="domain" description="AMP-binding enzyme C-terminal" evidence="6">
    <location>
        <begin position="504"/>
        <end position="586"/>
    </location>
</feature>
<evidence type="ECO:0000256" key="1">
    <source>
        <dbReference type="ARBA" id="ARBA00006432"/>
    </source>
</evidence>
<evidence type="ECO:0000256" key="2">
    <source>
        <dbReference type="ARBA" id="ARBA00022598"/>
    </source>
</evidence>
<reference evidence="7 8" key="1">
    <citation type="journal article" date="2015" name="Sci. Rep.">
        <title>Chromosome-level genome map provides insights into diverse defense mechanisms in the medicinal fungus Ganoderma sinense.</title>
        <authorList>
            <person name="Zhu Y."/>
            <person name="Xu J."/>
            <person name="Sun C."/>
            <person name="Zhou S."/>
            <person name="Xu H."/>
            <person name="Nelson D.R."/>
            <person name="Qian J."/>
            <person name="Song J."/>
            <person name="Luo H."/>
            <person name="Xiang L."/>
            <person name="Li Y."/>
            <person name="Xu Z."/>
            <person name="Ji A."/>
            <person name="Wang L."/>
            <person name="Lu S."/>
            <person name="Hayward A."/>
            <person name="Sun W."/>
            <person name="Li X."/>
            <person name="Schwartz D.C."/>
            <person name="Wang Y."/>
            <person name="Chen S."/>
        </authorList>
    </citation>
    <scope>NUCLEOTIDE SEQUENCE [LARGE SCALE GENOMIC DNA]</scope>
    <source>
        <strain evidence="7 8">ZZ0214-1</strain>
    </source>
</reference>
<dbReference type="GO" id="GO:0006631">
    <property type="term" value="P:fatty acid metabolic process"/>
    <property type="evidence" value="ECO:0007669"/>
    <property type="project" value="UniProtKB-KW"/>
</dbReference>
<dbReference type="Pfam" id="PF00501">
    <property type="entry name" value="AMP-binding"/>
    <property type="match status" value="1"/>
</dbReference>
<gene>
    <name evidence="7" type="ORF">GSI_14166</name>
</gene>
<accession>A0A2G8RSC6</accession>
<dbReference type="InterPro" id="IPR045851">
    <property type="entry name" value="AMP-bd_C_sf"/>
</dbReference>
<dbReference type="GO" id="GO:0016874">
    <property type="term" value="F:ligase activity"/>
    <property type="evidence" value="ECO:0007669"/>
    <property type="project" value="UniProtKB-KW"/>
</dbReference>
<keyword evidence="2" id="KW-0436">Ligase</keyword>
<evidence type="ECO:0000259" key="5">
    <source>
        <dbReference type="Pfam" id="PF00501"/>
    </source>
</evidence>
<evidence type="ECO:0000256" key="3">
    <source>
        <dbReference type="ARBA" id="ARBA00022832"/>
    </source>
</evidence>
<dbReference type="EMBL" id="AYKW01000067">
    <property type="protein sequence ID" value="PIL24412.1"/>
    <property type="molecule type" value="Genomic_DNA"/>
</dbReference>
<name>A0A2G8RSC6_9APHY</name>
<dbReference type="InterPro" id="IPR000873">
    <property type="entry name" value="AMP-dep_synth/lig_dom"/>
</dbReference>
<dbReference type="InterPro" id="IPR020845">
    <property type="entry name" value="AMP-binding_CS"/>
</dbReference>
<proteinExistence type="inferred from homology"/>
<dbReference type="AlphaFoldDB" id="A0A2G8RSC6"/>
<organism evidence="7 8">
    <name type="scientific">Ganoderma sinense ZZ0214-1</name>
    <dbReference type="NCBI Taxonomy" id="1077348"/>
    <lineage>
        <taxon>Eukaryota</taxon>
        <taxon>Fungi</taxon>
        <taxon>Dikarya</taxon>
        <taxon>Basidiomycota</taxon>
        <taxon>Agaricomycotina</taxon>
        <taxon>Agaricomycetes</taxon>
        <taxon>Polyporales</taxon>
        <taxon>Polyporaceae</taxon>
        <taxon>Ganoderma</taxon>
    </lineage>
</organism>
<protein>
    <submittedName>
        <fullName evidence="7">Transporter</fullName>
    </submittedName>
</protein>
<dbReference type="Pfam" id="PF13193">
    <property type="entry name" value="AMP-binding_C"/>
    <property type="match status" value="1"/>
</dbReference>
<evidence type="ECO:0000259" key="6">
    <source>
        <dbReference type="Pfam" id="PF13193"/>
    </source>
</evidence>